<gene>
    <name evidence="2" type="ORF">CHX27_08810</name>
</gene>
<accession>A0A255ZQV5</accession>
<dbReference type="GO" id="GO:0042834">
    <property type="term" value="F:peptidoglycan binding"/>
    <property type="evidence" value="ECO:0007669"/>
    <property type="project" value="InterPro"/>
</dbReference>
<proteinExistence type="predicted"/>
<dbReference type="AlphaFoldDB" id="A0A255ZQV5"/>
<keyword evidence="3" id="KW-1185">Reference proteome</keyword>
<dbReference type="OrthoDB" id="2473397at2"/>
<dbReference type="Proteomes" id="UP000216035">
    <property type="component" value="Unassembled WGS sequence"/>
</dbReference>
<protein>
    <recommendedName>
        <fullName evidence="1">SPOR domain-containing protein</fullName>
    </recommendedName>
</protein>
<dbReference type="InterPro" id="IPR007730">
    <property type="entry name" value="SPOR-like_dom"/>
</dbReference>
<feature type="domain" description="SPOR" evidence="1">
    <location>
        <begin position="73"/>
        <end position="143"/>
    </location>
</feature>
<dbReference type="InterPro" id="IPR036680">
    <property type="entry name" value="SPOR-like_sf"/>
</dbReference>
<organism evidence="2 3">
    <name type="scientific">Flavobacterium aurantiibacter</name>
    <dbReference type="NCBI Taxonomy" id="2023067"/>
    <lineage>
        <taxon>Bacteria</taxon>
        <taxon>Pseudomonadati</taxon>
        <taxon>Bacteroidota</taxon>
        <taxon>Flavobacteriia</taxon>
        <taxon>Flavobacteriales</taxon>
        <taxon>Flavobacteriaceae</taxon>
        <taxon>Flavobacterium</taxon>
    </lineage>
</organism>
<sequence>MTLNNSYFQVKFNFYICLNSILMQVKTFQITLIALTFACCFSYGQNQSSSTEESVNKILKERQKIASVINFSDTYRIQIYTGTSEELKKKMSEFKKQFPDLDAVVSFSAPLYKLWVGNFRTRIEAERQLLALKKSYKQALVIKPKK</sequence>
<comment type="caution">
    <text evidence="2">The sequence shown here is derived from an EMBL/GenBank/DDBJ whole genome shotgun (WGS) entry which is preliminary data.</text>
</comment>
<evidence type="ECO:0000313" key="2">
    <source>
        <dbReference type="EMBL" id="OYQ43772.1"/>
    </source>
</evidence>
<dbReference type="Gene3D" id="3.30.70.1070">
    <property type="entry name" value="Sporulation related repeat"/>
    <property type="match status" value="1"/>
</dbReference>
<evidence type="ECO:0000259" key="1">
    <source>
        <dbReference type="Pfam" id="PF05036"/>
    </source>
</evidence>
<evidence type="ECO:0000313" key="3">
    <source>
        <dbReference type="Proteomes" id="UP000216035"/>
    </source>
</evidence>
<dbReference type="EMBL" id="NOXX01000198">
    <property type="protein sequence ID" value="OYQ43772.1"/>
    <property type="molecule type" value="Genomic_DNA"/>
</dbReference>
<dbReference type="Pfam" id="PF05036">
    <property type="entry name" value="SPOR"/>
    <property type="match status" value="1"/>
</dbReference>
<reference evidence="2 3" key="1">
    <citation type="submission" date="2017-07" db="EMBL/GenBank/DDBJ databases">
        <title>Flavobacterium cyanobacteriorum sp. nov., isolated from cyanobacterial aggregates in a eutrophic lake.</title>
        <authorList>
            <person name="Cai H."/>
        </authorList>
    </citation>
    <scope>NUCLEOTIDE SEQUENCE [LARGE SCALE GENOMIC DNA]</scope>
    <source>
        <strain evidence="2 3">TH167</strain>
    </source>
</reference>
<name>A0A255ZQV5_9FLAO</name>